<dbReference type="Proteomes" id="UP001164250">
    <property type="component" value="Chromosome 12"/>
</dbReference>
<dbReference type="EMBL" id="CM047908">
    <property type="protein sequence ID" value="KAJ0080802.1"/>
    <property type="molecule type" value="Genomic_DNA"/>
</dbReference>
<sequence length="461" mass="52090">MREIRERLDGIAEERIKFHLNEAISYRGAEVREERQTGSIITQSHVYGRDEDKEIIVEKLVNHVACCDDISVYPIVGIGGLGKTTLAQVVYNDERVSMHFELRIWVCISEDFSVKKIIKAIIGSATGTACEDLDLNPLQRCLQDILKRKRYLLVLDDVWSEDEEKWDRLKCVLACGWKGASVIVTTRSRKVASMMGTLPMHHLSGLSEDECCLFIVGKMRGCHLAELKGLNLGEELRVTHLNRVGNLMDAQEANLVGKPNLRRLEVSWEFDSELESQEKVEKVFEALQPHPNLEILMIEVYLPRGILQNLSSLRQMYIGDFKKLKGFATDLVSLTGLKSLYISQCPELEAFPEQALEGLNSLQHLTLQMCIKFSNLSEGLRHLSALESLTLNGCPGLVTFPNGIKYLSSLRELTICGKPAAFFADRKINEICDLVFLTECGREDSKLTVLPESIRKIDTEY</sequence>
<reference evidence="2" key="1">
    <citation type="journal article" date="2023" name="G3 (Bethesda)">
        <title>Genome assembly and association tests identify interacting loci associated with vigor, precocity, and sex in interspecific pistachio rootstocks.</title>
        <authorList>
            <person name="Palmer W."/>
            <person name="Jacygrad E."/>
            <person name="Sagayaradj S."/>
            <person name="Cavanaugh K."/>
            <person name="Han R."/>
            <person name="Bertier L."/>
            <person name="Beede B."/>
            <person name="Kafkas S."/>
            <person name="Golino D."/>
            <person name="Preece J."/>
            <person name="Michelmore R."/>
        </authorList>
    </citation>
    <scope>NUCLEOTIDE SEQUENCE [LARGE SCALE GENOMIC DNA]</scope>
</reference>
<evidence type="ECO:0000313" key="1">
    <source>
        <dbReference type="EMBL" id="KAJ0080802.1"/>
    </source>
</evidence>
<organism evidence="1 2">
    <name type="scientific">Pistacia atlantica</name>
    <dbReference type="NCBI Taxonomy" id="434234"/>
    <lineage>
        <taxon>Eukaryota</taxon>
        <taxon>Viridiplantae</taxon>
        <taxon>Streptophyta</taxon>
        <taxon>Embryophyta</taxon>
        <taxon>Tracheophyta</taxon>
        <taxon>Spermatophyta</taxon>
        <taxon>Magnoliopsida</taxon>
        <taxon>eudicotyledons</taxon>
        <taxon>Gunneridae</taxon>
        <taxon>Pentapetalae</taxon>
        <taxon>rosids</taxon>
        <taxon>malvids</taxon>
        <taxon>Sapindales</taxon>
        <taxon>Anacardiaceae</taxon>
        <taxon>Pistacia</taxon>
    </lineage>
</organism>
<protein>
    <submittedName>
        <fullName evidence="1">Uncharacterized protein</fullName>
    </submittedName>
</protein>
<keyword evidence="2" id="KW-1185">Reference proteome</keyword>
<evidence type="ECO:0000313" key="2">
    <source>
        <dbReference type="Proteomes" id="UP001164250"/>
    </source>
</evidence>
<comment type="caution">
    <text evidence="1">The sequence shown here is derived from an EMBL/GenBank/DDBJ whole genome shotgun (WGS) entry which is preliminary data.</text>
</comment>
<name>A0ACC1A1V1_9ROSI</name>
<gene>
    <name evidence="1" type="ORF">Patl1_10157</name>
</gene>
<proteinExistence type="predicted"/>
<accession>A0ACC1A1V1</accession>